<evidence type="ECO:0000256" key="1">
    <source>
        <dbReference type="SAM" id="Coils"/>
    </source>
</evidence>
<accession>V4A5M8</accession>
<dbReference type="OMA" id="WLEQPRS"/>
<dbReference type="PANTHER" id="PTHR47236:SF4">
    <property type="entry name" value="GENE 9195-RELATED"/>
    <property type="match status" value="1"/>
</dbReference>
<dbReference type="OrthoDB" id="6104470at2759"/>
<feature type="coiled-coil region" evidence="1">
    <location>
        <begin position="457"/>
        <end position="484"/>
    </location>
</feature>
<dbReference type="EMBL" id="KB202163">
    <property type="protein sequence ID" value="ESO92002.1"/>
    <property type="molecule type" value="Genomic_DNA"/>
</dbReference>
<dbReference type="RefSeq" id="XP_009057311.1">
    <property type="nucleotide sequence ID" value="XM_009059063.1"/>
</dbReference>
<dbReference type="PANTHER" id="PTHR47236">
    <property type="entry name" value="GENE, 32742-RELATED-RELATED"/>
    <property type="match status" value="1"/>
</dbReference>
<dbReference type="HOGENOM" id="CLU_024038_0_0_1"/>
<dbReference type="KEGG" id="lgi:LOTGIDRAFT_121442"/>
<dbReference type="GeneID" id="20231972"/>
<protein>
    <submittedName>
        <fullName evidence="2">Uncharacterized protein</fullName>
    </submittedName>
</protein>
<dbReference type="AlphaFoldDB" id="V4A5M8"/>
<evidence type="ECO:0000313" key="3">
    <source>
        <dbReference type="Proteomes" id="UP000030746"/>
    </source>
</evidence>
<dbReference type="CTD" id="20231972"/>
<reference evidence="2 3" key="1">
    <citation type="journal article" date="2013" name="Nature">
        <title>Insights into bilaterian evolution from three spiralian genomes.</title>
        <authorList>
            <person name="Simakov O."/>
            <person name="Marletaz F."/>
            <person name="Cho S.J."/>
            <person name="Edsinger-Gonzales E."/>
            <person name="Havlak P."/>
            <person name="Hellsten U."/>
            <person name="Kuo D.H."/>
            <person name="Larsson T."/>
            <person name="Lv J."/>
            <person name="Arendt D."/>
            <person name="Savage R."/>
            <person name="Osoegawa K."/>
            <person name="de Jong P."/>
            <person name="Grimwood J."/>
            <person name="Chapman J.A."/>
            <person name="Shapiro H."/>
            <person name="Aerts A."/>
            <person name="Otillar R.P."/>
            <person name="Terry A.Y."/>
            <person name="Boore J.L."/>
            <person name="Grigoriev I.V."/>
            <person name="Lindberg D.R."/>
            <person name="Seaver E.C."/>
            <person name="Weisblat D.A."/>
            <person name="Putnam N.H."/>
            <person name="Rokhsar D.S."/>
        </authorList>
    </citation>
    <scope>NUCLEOTIDE SEQUENCE [LARGE SCALE GENOMIC DNA]</scope>
</reference>
<sequence length="721" mass="79575">PLLQPSDRRCPCAAGYIETTDQQDCSKKVFDLCLEGTYRAQNGQCLDENEWKIYCSQYVKNNYKGYNGPLGLCLCKAEDLDALCNLECRKAQRNTITFVCPEKPLAPYIDIKDGESSNLLTVINSRNSITEDQCETFDGAKLAVHIVEMSSSGFLGVYNPQSNQVQTMLEHRCLALINDILFRNNLFNTNDQFDYGGFRALVEAQSQIATSTTLFAYKFTDPGVYVFYLSTNSNKKMVRLSFLQFRSTESFIPFVPYPCSTSGEPIPTKLQPLANKNSLRYGQPMTDPVTGMHVPIIAMTIHPKTGSFLPIGGVHIDPVTGLHVAIEIGSIMVDASSGLTVPILSVTLDPQSGAVVPVGGTKSGGIGNIPIIPFDGYVDSLSNKLVRVQGGYLKESEVLPSSLVAITIGRKAVDPVTGDLSPVISVRRNPETKQTLPVTLSSGGHRKQKAPPGAKYLEDIEAMANQLNDNNKHEAQRRGAAKEELVSILPPPVITILTTGDKREHEQEESHLADQISTRMEKLDLEHSSLEYARQLSELCAIEAKAILTHSVLLAGDFDSNLSGVYGDSDKSTSTDPELIPLLRQLIAMLESGGPFYLSPELLNLIYTGHGDWVNLLMASPLFKQINDLESMLNDNQASATPNNNYSKNAYRNSVYYEHAKNILFIRKERMESIGEFVIIVLHSLAHIKIGDMTDDTNTLFLREFYKVSMLSESMEQLCNS</sequence>
<feature type="non-terminal residue" evidence="2">
    <location>
        <position position="1"/>
    </location>
</feature>
<gene>
    <name evidence="2" type="ORF">LOTGIDRAFT_121442</name>
</gene>
<dbReference type="Proteomes" id="UP000030746">
    <property type="component" value="Unassembled WGS sequence"/>
</dbReference>
<keyword evidence="1" id="KW-0175">Coiled coil</keyword>
<organism evidence="2 3">
    <name type="scientific">Lottia gigantea</name>
    <name type="common">Giant owl limpet</name>
    <dbReference type="NCBI Taxonomy" id="225164"/>
    <lineage>
        <taxon>Eukaryota</taxon>
        <taxon>Metazoa</taxon>
        <taxon>Spiralia</taxon>
        <taxon>Lophotrochozoa</taxon>
        <taxon>Mollusca</taxon>
        <taxon>Gastropoda</taxon>
        <taxon>Patellogastropoda</taxon>
        <taxon>Lottioidea</taxon>
        <taxon>Lottiidae</taxon>
        <taxon>Lottia</taxon>
    </lineage>
</organism>
<dbReference type="STRING" id="225164.V4A5M8"/>
<proteinExistence type="predicted"/>
<keyword evidence="3" id="KW-1185">Reference proteome</keyword>
<evidence type="ECO:0000313" key="2">
    <source>
        <dbReference type="EMBL" id="ESO92002.1"/>
    </source>
</evidence>
<name>V4A5M8_LOTGI</name>